<organism evidence="3 4">
    <name type="scientific">Xylaria grammica</name>
    <dbReference type="NCBI Taxonomy" id="363999"/>
    <lineage>
        <taxon>Eukaryota</taxon>
        <taxon>Fungi</taxon>
        <taxon>Dikarya</taxon>
        <taxon>Ascomycota</taxon>
        <taxon>Pezizomycotina</taxon>
        <taxon>Sordariomycetes</taxon>
        <taxon>Xylariomycetidae</taxon>
        <taxon>Xylariales</taxon>
        <taxon>Xylariaceae</taxon>
        <taxon>Xylaria</taxon>
    </lineage>
</organism>
<name>A0A439CYJ3_9PEZI</name>
<dbReference type="STRING" id="363999.A0A439CYJ3"/>
<keyword evidence="4" id="KW-1185">Reference proteome</keyword>
<protein>
    <recommendedName>
        <fullName evidence="2">Glutamine amidotransferase domain-containing protein</fullName>
    </recommendedName>
</protein>
<evidence type="ECO:0000256" key="1">
    <source>
        <dbReference type="SAM" id="MobiDB-lite"/>
    </source>
</evidence>
<evidence type="ECO:0000259" key="2">
    <source>
        <dbReference type="Pfam" id="PF00117"/>
    </source>
</evidence>
<proteinExistence type="predicted"/>
<dbReference type="GO" id="GO:0005829">
    <property type="term" value="C:cytosol"/>
    <property type="evidence" value="ECO:0007669"/>
    <property type="project" value="TreeGrafter"/>
</dbReference>
<gene>
    <name evidence="3" type="ORF">EKO27_g7813</name>
</gene>
<dbReference type="InterPro" id="IPR029062">
    <property type="entry name" value="Class_I_gatase-like"/>
</dbReference>
<feature type="domain" description="Glutamine amidotransferase" evidence="2">
    <location>
        <begin position="116"/>
        <end position="252"/>
    </location>
</feature>
<dbReference type="PANTHER" id="PTHR42695">
    <property type="entry name" value="GLUTAMINE AMIDOTRANSFERASE YLR126C-RELATED"/>
    <property type="match status" value="1"/>
</dbReference>
<accession>A0A439CYJ3</accession>
<dbReference type="AlphaFoldDB" id="A0A439CYJ3"/>
<dbReference type="Pfam" id="PF00117">
    <property type="entry name" value="GATase"/>
    <property type="match status" value="1"/>
</dbReference>
<feature type="region of interest" description="Disordered" evidence="1">
    <location>
        <begin position="1"/>
        <end position="39"/>
    </location>
</feature>
<evidence type="ECO:0000313" key="3">
    <source>
        <dbReference type="EMBL" id="RWA07292.1"/>
    </source>
</evidence>
<dbReference type="PANTHER" id="PTHR42695:SF5">
    <property type="entry name" value="GLUTAMINE AMIDOTRANSFERASE YLR126C-RELATED"/>
    <property type="match status" value="1"/>
</dbReference>
<evidence type="ECO:0000313" key="4">
    <source>
        <dbReference type="Proteomes" id="UP000286045"/>
    </source>
</evidence>
<dbReference type="Proteomes" id="UP000286045">
    <property type="component" value="Unassembled WGS sequence"/>
</dbReference>
<comment type="caution">
    <text evidence="3">The sequence shown here is derived from an EMBL/GenBank/DDBJ whole genome shotgun (WGS) entry which is preliminary data.</text>
</comment>
<sequence length="322" mass="35872">MASHSSSPPAEYSAIIQPIIPSPPSSPRGSVTPPKTEDARHLELTAETAQCRDPAPQVETGLLRIAVLLNSYRSRLLPAIRGSYRRTIGAVAPHAQLAFYEPANRPGEFPNPNYFDLIVLGGSNVDPRKRHPWILEVHEFVRMVVRDYPNKKLVGICWGHQTISSVFGGKVADAAVPEMGVASVNLTSQGRDFFHEAAASGSFKLQQHHRREVAAPPHGFTPLAHGNQCFLSESNAILTFQGHPEKDMETARLRLHDSVRWFGFDALSNEKAFAHLEMLINTPHDGEMVWRRIFEWVREPWSEPGSIQLKTALKLAEKASRM</sequence>
<dbReference type="InterPro" id="IPR044992">
    <property type="entry name" value="ChyE-like"/>
</dbReference>
<dbReference type="PROSITE" id="PS51273">
    <property type="entry name" value="GATASE_TYPE_1"/>
    <property type="match status" value="1"/>
</dbReference>
<dbReference type="Gene3D" id="3.40.50.880">
    <property type="match status" value="1"/>
</dbReference>
<dbReference type="InterPro" id="IPR017926">
    <property type="entry name" value="GATASE"/>
</dbReference>
<dbReference type="GO" id="GO:0005634">
    <property type="term" value="C:nucleus"/>
    <property type="evidence" value="ECO:0007669"/>
    <property type="project" value="TreeGrafter"/>
</dbReference>
<dbReference type="EMBL" id="RYZI01000269">
    <property type="protein sequence ID" value="RWA07292.1"/>
    <property type="molecule type" value="Genomic_DNA"/>
</dbReference>
<reference evidence="3 4" key="1">
    <citation type="submission" date="2018-12" db="EMBL/GenBank/DDBJ databases">
        <title>Draft genome sequence of Xylaria grammica IHI A82.</title>
        <authorList>
            <person name="Buettner E."/>
            <person name="Kellner H."/>
        </authorList>
    </citation>
    <scope>NUCLEOTIDE SEQUENCE [LARGE SCALE GENOMIC DNA]</scope>
    <source>
        <strain evidence="3 4">IHI A82</strain>
    </source>
</reference>
<dbReference type="SUPFAM" id="SSF52317">
    <property type="entry name" value="Class I glutamine amidotransferase-like"/>
    <property type="match status" value="1"/>
</dbReference>
<dbReference type="CDD" id="cd01741">
    <property type="entry name" value="GATase1_1"/>
    <property type="match status" value="1"/>
</dbReference>